<feature type="transmembrane region" description="Helical" evidence="1">
    <location>
        <begin position="82"/>
        <end position="109"/>
    </location>
</feature>
<sequence length="110" mass="12401">MHFHIHLLSYVFILGIFLSIYALSIIVTLISTGRLNIINLLKAPQVIDRNVINSPYIGMLGLIIIMISLSILLIKFDGRGNILLACTIALILGIYIFIYQFGNFIAYIFK</sequence>
<keyword evidence="3" id="KW-1185">Reference proteome</keyword>
<comment type="caution">
    <text evidence="2">The sequence shown here is derived from an EMBL/GenBank/DDBJ whole genome shotgun (WGS) entry which is preliminary data.</text>
</comment>
<evidence type="ECO:0000313" key="3">
    <source>
        <dbReference type="Proteomes" id="UP000596739"/>
    </source>
</evidence>
<keyword evidence="1" id="KW-1133">Transmembrane helix</keyword>
<dbReference type="Proteomes" id="UP000596739">
    <property type="component" value="Unassembled WGS sequence"/>
</dbReference>
<reference evidence="3" key="1">
    <citation type="submission" date="2021-01" db="EMBL/GenBank/DDBJ databases">
        <title>Genome public.</title>
        <authorList>
            <person name="Liu C."/>
            <person name="Sun Q."/>
        </authorList>
    </citation>
    <scope>NUCLEOTIDE SEQUENCE [LARGE SCALE GENOMIC DNA]</scope>
    <source>
        <strain evidence="3">YIM B02505</strain>
    </source>
</reference>
<keyword evidence="1" id="KW-0472">Membrane</keyword>
<dbReference type="RefSeq" id="WP_200274188.1">
    <property type="nucleotide sequence ID" value="NZ_JAENHN010000066.1"/>
</dbReference>
<keyword evidence="1" id="KW-0812">Transmembrane</keyword>
<organism evidence="2 3">
    <name type="scientific">Clostridium yunnanense</name>
    <dbReference type="NCBI Taxonomy" id="2800325"/>
    <lineage>
        <taxon>Bacteria</taxon>
        <taxon>Bacillati</taxon>
        <taxon>Bacillota</taxon>
        <taxon>Clostridia</taxon>
        <taxon>Eubacteriales</taxon>
        <taxon>Clostridiaceae</taxon>
        <taxon>Clostridium</taxon>
    </lineage>
</organism>
<protein>
    <submittedName>
        <fullName evidence="2">Uncharacterized protein</fullName>
    </submittedName>
</protein>
<feature type="transmembrane region" description="Helical" evidence="1">
    <location>
        <begin position="56"/>
        <end position="76"/>
    </location>
</feature>
<dbReference type="EMBL" id="JAENHN010000066">
    <property type="protein sequence ID" value="MBK1813757.1"/>
    <property type="molecule type" value="Genomic_DNA"/>
</dbReference>
<accession>A0ABS1EWK8</accession>
<evidence type="ECO:0000313" key="2">
    <source>
        <dbReference type="EMBL" id="MBK1813757.1"/>
    </source>
</evidence>
<gene>
    <name evidence="2" type="ORF">JHL18_24365</name>
</gene>
<name>A0ABS1EWK8_9CLOT</name>
<evidence type="ECO:0000256" key="1">
    <source>
        <dbReference type="SAM" id="Phobius"/>
    </source>
</evidence>
<feature type="transmembrane region" description="Helical" evidence="1">
    <location>
        <begin position="12"/>
        <end position="35"/>
    </location>
</feature>
<proteinExistence type="predicted"/>